<dbReference type="Gene3D" id="3.40.50.2000">
    <property type="entry name" value="Glycogen Phosphorylase B"/>
    <property type="match status" value="2"/>
</dbReference>
<feature type="domain" description="Glycosyltransferase subfamily 4-like N-terminal" evidence="2">
    <location>
        <begin position="14"/>
        <end position="190"/>
    </location>
</feature>
<organism evidence="3 4">
    <name type="scientific">'Catharanthus roseus' aster yellows phytoplasma</name>
    <dbReference type="NCBI Taxonomy" id="1193712"/>
    <lineage>
        <taxon>Bacteria</taxon>
        <taxon>Bacillati</taxon>
        <taxon>Mycoplasmatota</taxon>
        <taxon>Mollicutes</taxon>
        <taxon>Acholeplasmatales</taxon>
        <taxon>Acholeplasmataceae</taxon>
        <taxon>Candidatus Phytoplasma</taxon>
        <taxon>16SrI (Aster yellows group)</taxon>
    </lineage>
</organism>
<sequence>MKIGFFTDTYLPIIGGIPISVKSHKDSLEKLGHKVYIITPQGPKNYEEKDASIIRIKGIPIPFKGIEGHRVVLRFKKYLSLVKDLNLDIIHIHTEFPMGKLGIYASQKLNIPSVYTMNTMHEYFFNKSKNIGIKIFKLFFILANRKALKKFISKTHSTIVPTHKILTLLEKDYNIKGKYNVVPTGINLEQFYSQNHSLEEIQALKVKFNLVNDFVCLYVGRLSPEKDISYLISAFASFCQNHPQSKFVIVGDGPEKKALQKQVKQLQIENNVLFLGFVPYDNLGIYYQLGNCFLSASLFETQGLTFVEAMASSLVLLARHDQALDGLIDNGNNGFFYHQKEELINYLSLLYNDNKKTKTMSMNAKNSILNYDQTSFASKMIQIYKEAIKTNKENNNQNNNHN</sequence>
<name>A0A4P6MA12_9MOLU</name>
<evidence type="ECO:0000313" key="3">
    <source>
        <dbReference type="EMBL" id="QBF23630.1"/>
    </source>
</evidence>
<dbReference type="EMBL" id="CP035949">
    <property type="protein sequence ID" value="QBF23630.1"/>
    <property type="molecule type" value="Genomic_DNA"/>
</dbReference>
<dbReference type="InterPro" id="IPR050194">
    <property type="entry name" value="Glycosyltransferase_grp1"/>
</dbReference>
<reference evidence="3 4" key="1">
    <citation type="submission" date="2019-02" db="EMBL/GenBank/DDBJ databases">
        <title>Draft Genome Sequence of Maize Bushy Stunt-like Phytoplasma group 16SrI-B (Aster yellows) in South Africa.</title>
        <authorList>
            <person name="Coetzee B."/>
            <person name="Douglas-Smit N."/>
            <person name="Maree H.J."/>
            <person name="Burger J.T."/>
            <person name="Kruger K."/>
            <person name="Pietersen G."/>
        </authorList>
    </citation>
    <scope>NUCLEOTIDE SEQUENCE [LARGE SCALE GENOMIC DNA]</scope>
    <source>
        <strain evidence="3 4">De Villa</strain>
    </source>
</reference>
<keyword evidence="3" id="KW-0808">Transferase</keyword>
<accession>A0A4P6MA12</accession>
<dbReference type="PANTHER" id="PTHR45947">
    <property type="entry name" value="SULFOQUINOVOSYL TRANSFERASE SQD2"/>
    <property type="match status" value="1"/>
</dbReference>
<gene>
    <name evidence="3" type="ORF">EXT02_00040</name>
</gene>
<dbReference type="Pfam" id="PF13439">
    <property type="entry name" value="Glyco_transf_4"/>
    <property type="match status" value="1"/>
</dbReference>
<dbReference type="AlphaFoldDB" id="A0A4P6MA12"/>
<dbReference type="InterPro" id="IPR001296">
    <property type="entry name" value="Glyco_trans_1"/>
</dbReference>
<keyword evidence="4" id="KW-1185">Reference proteome</keyword>
<evidence type="ECO:0000259" key="2">
    <source>
        <dbReference type="Pfam" id="PF13439"/>
    </source>
</evidence>
<dbReference type="RefSeq" id="WP_130427256.1">
    <property type="nucleotide sequence ID" value="NZ_CP035949.1"/>
</dbReference>
<dbReference type="Proteomes" id="UP000289726">
    <property type="component" value="Chromosome"/>
</dbReference>
<dbReference type="SUPFAM" id="SSF53756">
    <property type="entry name" value="UDP-Glycosyltransferase/glycogen phosphorylase"/>
    <property type="match status" value="1"/>
</dbReference>
<proteinExistence type="predicted"/>
<dbReference type="GO" id="GO:0016757">
    <property type="term" value="F:glycosyltransferase activity"/>
    <property type="evidence" value="ECO:0007669"/>
    <property type="project" value="InterPro"/>
</dbReference>
<feature type="domain" description="Glycosyl transferase family 1" evidence="1">
    <location>
        <begin position="210"/>
        <end position="366"/>
    </location>
</feature>
<protein>
    <submittedName>
        <fullName evidence="3">Glycosyltransferase family 4 protein</fullName>
    </submittedName>
</protein>
<evidence type="ECO:0000259" key="1">
    <source>
        <dbReference type="Pfam" id="PF00534"/>
    </source>
</evidence>
<dbReference type="Pfam" id="PF00534">
    <property type="entry name" value="Glycos_transf_1"/>
    <property type="match status" value="1"/>
</dbReference>
<evidence type="ECO:0000313" key="4">
    <source>
        <dbReference type="Proteomes" id="UP000289726"/>
    </source>
</evidence>
<dbReference type="InterPro" id="IPR028098">
    <property type="entry name" value="Glyco_trans_4-like_N"/>
</dbReference>
<dbReference type="PANTHER" id="PTHR45947:SF3">
    <property type="entry name" value="SULFOQUINOVOSYL TRANSFERASE SQD2"/>
    <property type="match status" value="1"/>
</dbReference>